<feature type="transmembrane region" description="Helical" evidence="2">
    <location>
        <begin position="67"/>
        <end position="88"/>
    </location>
</feature>
<keyword evidence="2" id="KW-0812">Transmembrane</keyword>
<evidence type="ECO:0000256" key="1">
    <source>
        <dbReference type="SAM" id="MobiDB-lite"/>
    </source>
</evidence>
<feature type="transmembrane region" description="Helical" evidence="2">
    <location>
        <begin position="138"/>
        <end position="161"/>
    </location>
</feature>
<organism evidence="3 4">
    <name type="scientific">Hyaloscypha hepaticicola</name>
    <dbReference type="NCBI Taxonomy" id="2082293"/>
    <lineage>
        <taxon>Eukaryota</taxon>
        <taxon>Fungi</taxon>
        <taxon>Dikarya</taxon>
        <taxon>Ascomycota</taxon>
        <taxon>Pezizomycotina</taxon>
        <taxon>Leotiomycetes</taxon>
        <taxon>Helotiales</taxon>
        <taxon>Hyaloscyphaceae</taxon>
        <taxon>Hyaloscypha</taxon>
    </lineage>
</organism>
<dbReference type="AlphaFoldDB" id="A0A2J6QKC9"/>
<name>A0A2J6QKC9_9HELO</name>
<protein>
    <submittedName>
        <fullName evidence="3">Uncharacterized protein</fullName>
    </submittedName>
</protein>
<keyword evidence="2" id="KW-0472">Membrane</keyword>
<feature type="transmembrane region" description="Helical" evidence="2">
    <location>
        <begin position="40"/>
        <end position="60"/>
    </location>
</feature>
<keyword evidence="2" id="KW-1133">Transmembrane helix</keyword>
<feature type="region of interest" description="Disordered" evidence="1">
    <location>
        <begin position="1"/>
        <end position="34"/>
    </location>
</feature>
<gene>
    <name evidence="3" type="ORF">NA56DRAFT_641405</name>
</gene>
<feature type="transmembrane region" description="Helical" evidence="2">
    <location>
        <begin position="108"/>
        <end position="126"/>
    </location>
</feature>
<proteinExistence type="predicted"/>
<feature type="transmembrane region" description="Helical" evidence="2">
    <location>
        <begin position="173"/>
        <end position="193"/>
    </location>
</feature>
<reference evidence="3 4" key="1">
    <citation type="submission" date="2016-05" db="EMBL/GenBank/DDBJ databases">
        <title>A degradative enzymes factory behind the ericoid mycorrhizal symbiosis.</title>
        <authorList>
            <consortium name="DOE Joint Genome Institute"/>
            <person name="Martino E."/>
            <person name="Morin E."/>
            <person name="Grelet G."/>
            <person name="Kuo A."/>
            <person name="Kohler A."/>
            <person name="Daghino S."/>
            <person name="Barry K."/>
            <person name="Choi C."/>
            <person name="Cichocki N."/>
            <person name="Clum A."/>
            <person name="Copeland A."/>
            <person name="Hainaut M."/>
            <person name="Haridas S."/>
            <person name="Labutti K."/>
            <person name="Lindquist E."/>
            <person name="Lipzen A."/>
            <person name="Khouja H.-R."/>
            <person name="Murat C."/>
            <person name="Ohm R."/>
            <person name="Olson A."/>
            <person name="Spatafora J."/>
            <person name="Veneault-Fourrey C."/>
            <person name="Henrissat B."/>
            <person name="Grigoriev I."/>
            <person name="Martin F."/>
            <person name="Perotto S."/>
        </authorList>
    </citation>
    <scope>NUCLEOTIDE SEQUENCE [LARGE SCALE GENOMIC DNA]</scope>
    <source>
        <strain evidence="3 4">UAMH 7357</strain>
    </source>
</reference>
<evidence type="ECO:0000313" key="4">
    <source>
        <dbReference type="Proteomes" id="UP000235672"/>
    </source>
</evidence>
<evidence type="ECO:0000256" key="2">
    <source>
        <dbReference type="SAM" id="Phobius"/>
    </source>
</evidence>
<dbReference type="Proteomes" id="UP000235672">
    <property type="component" value="Unassembled WGS sequence"/>
</dbReference>
<evidence type="ECO:0000313" key="3">
    <source>
        <dbReference type="EMBL" id="PMD26731.1"/>
    </source>
</evidence>
<feature type="compositionally biased region" description="Polar residues" evidence="1">
    <location>
        <begin position="1"/>
        <end position="25"/>
    </location>
</feature>
<dbReference type="EMBL" id="KZ613467">
    <property type="protein sequence ID" value="PMD26731.1"/>
    <property type="molecule type" value="Genomic_DNA"/>
</dbReference>
<sequence>MSFPSKYTQNSINHTNKSNQKSAIPSSPLEKTTPRHRHKYYPTLTMILFETSTSVFELLWDIALAFFIIRLSFFYFALSFSTGLLITYLRLSRLQPINHLTQPQSELITLPLFLIFNTLWARFIIVNYEVPRVGGFRLAIGGLALVFMLVAELIGGVVMYEKGWTEWVWETDYVAGGLGAGVLLLFGLMPFLLMGVEGQTDEMGETYHGHENKPIAAAVPTVAVSGKEAVNGKGNAKKSQ</sequence>
<keyword evidence="4" id="KW-1185">Reference proteome</keyword>
<accession>A0A2J6QKC9</accession>
<dbReference type="OrthoDB" id="4847749at2759"/>